<sequence>MLEIQDVDLRRMAECQRFVVVEDQQKFLSSFSFDRFIYCRFRQNPDRMTKKRTERLRQEIVCFEVFESREPNFRPVQSFEDERIARLIEEINYSYPETGRLQQHHRIDSLEAAVKKFPKENSLALPQDVMTWHKMCCAEEELQLLKEEEIQFVENVETRLFSINLRIQSARPEHLLLLKRRKRQLLLLQRLVYTFLGIPPSAPFSLSYPLSPSVSPSLVALSETSADEISVSEAILNESDGIVDGGEISSNEDNEDNLTPLISALNLD</sequence>
<dbReference type="InParanoid" id="A0A1C7MW34"/>
<name>A0A1C7MW34_9FUNG</name>
<organism evidence="1 2">
    <name type="scientific">Choanephora cucurbitarum</name>
    <dbReference type="NCBI Taxonomy" id="101091"/>
    <lineage>
        <taxon>Eukaryota</taxon>
        <taxon>Fungi</taxon>
        <taxon>Fungi incertae sedis</taxon>
        <taxon>Mucoromycota</taxon>
        <taxon>Mucoromycotina</taxon>
        <taxon>Mucoromycetes</taxon>
        <taxon>Mucorales</taxon>
        <taxon>Mucorineae</taxon>
        <taxon>Choanephoraceae</taxon>
        <taxon>Choanephoroideae</taxon>
        <taxon>Choanephora</taxon>
    </lineage>
</organism>
<dbReference type="OrthoDB" id="10566499at2759"/>
<reference evidence="1 2" key="1">
    <citation type="submission" date="2016-03" db="EMBL/GenBank/DDBJ databases">
        <title>Choanephora cucurbitarum.</title>
        <authorList>
            <person name="Min B."/>
            <person name="Park H."/>
            <person name="Park J.-H."/>
            <person name="Shin H.-D."/>
            <person name="Choi I.-G."/>
        </authorList>
    </citation>
    <scope>NUCLEOTIDE SEQUENCE [LARGE SCALE GENOMIC DNA]</scope>
    <source>
        <strain evidence="1 2">KUS-F28377</strain>
    </source>
</reference>
<proteinExistence type="predicted"/>
<dbReference type="EMBL" id="LUGH01001866">
    <property type="protein sequence ID" value="OBZ80666.1"/>
    <property type="molecule type" value="Genomic_DNA"/>
</dbReference>
<evidence type="ECO:0000313" key="1">
    <source>
        <dbReference type="EMBL" id="OBZ80666.1"/>
    </source>
</evidence>
<dbReference type="AlphaFoldDB" id="A0A1C7MW34"/>
<comment type="caution">
    <text evidence="1">The sequence shown here is derived from an EMBL/GenBank/DDBJ whole genome shotgun (WGS) entry which is preliminary data.</text>
</comment>
<gene>
    <name evidence="1" type="ORF">A0J61_11285</name>
</gene>
<dbReference type="Proteomes" id="UP000093000">
    <property type="component" value="Unassembled WGS sequence"/>
</dbReference>
<keyword evidence="2" id="KW-1185">Reference proteome</keyword>
<protein>
    <submittedName>
        <fullName evidence="1">Uncharacterized protein</fullName>
    </submittedName>
</protein>
<evidence type="ECO:0000313" key="2">
    <source>
        <dbReference type="Proteomes" id="UP000093000"/>
    </source>
</evidence>
<accession>A0A1C7MW34</accession>